<evidence type="ECO:0000256" key="9">
    <source>
        <dbReference type="ARBA" id="ARBA00025475"/>
    </source>
</evidence>
<dbReference type="GO" id="GO:0000105">
    <property type="term" value="P:L-histidine biosynthetic process"/>
    <property type="evidence" value="ECO:0007669"/>
    <property type="project" value="UniProtKB-UniPathway"/>
</dbReference>
<proteinExistence type="inferred from homology"/>
<dbReference type="Pfam" id="PF00977">
    <property type="entry name" value="His_biosynth"/>
    <property type="match status" value="1"/>
</dbReference>
<evidence type="ECO:0000256" key="2">
    <source>
        <dbReference type="ARBA" id="ARBA00009667"/>
    </source>
</evidence>
<dbReference type="InterPro" id="IPR050064">
    <property type="entry name" value="IGPS_HisA/HisF"/>
</dbReference>
<dbReference type="SUPFAM" id="SSF51366">
    <property type="entry name" value="Ribulose-phoshate binding barrel"/>
    <property type="match status" value="1"/>
</dbReference>
<dbReference type="AlphaFoldDB" id="A0A0A8H5N8"/>
<evidence type="ECO:0000256" key="4">
    <source>
        <dbReference type="ARBA" id="ARBA00012809"/>
    </source>
</evidence>
<evidence type="ECO:0000256" key="1">
    <source>
        <dbReference type="ARBA" id="ARBA00005091"/>
    </source>
</evidence>
<comment type="catalytic activity">
    <reaction evidence="11">
        <text>5-[(5-phospho-1-deoxy-D-ribulos-1-ylimino)methylamino]-1-(5-phospho-beta-D-ribosyl)imidazole-4-carboxamide + L-glutamine = D-erythro-1-(imidazol-4-yl)glycerol 3-phosphate + 5-amino-1-(5-phospho-beta-D-ribosyl)imidazole-4-carboxamide + L-glutamate + H(+)</text>
        <dbReference type="Rhea" id="RHEA:24793"/>
        <dbReference type="ChEBI" id="CHEBI:15378"/>
        <dbReference type="ChEBI" id="CHEBI:29985"/>
        <dbReference type="ChEBI" id="CHEBI:58278"/>
        <dbReference type="ChEBI" id="CHEBI:58359"/>
        <dbReference type="ChEBI" id="CHEBI:58475"/>
        <dbReference type="ChEBI" id="CHEBI:58525"/>
        <dbReference type="EC" id="4.3.2.10"/>
    </reaction>
</comment>
<comment type="pathway">
    <text evidence="1">Amino-acid biosynthesis; L-histidine biosynthesis; L-histidine from 5-phospho-alpha-D-ribose 1-diphosphate: step 5/9.</text>
</comment>
<comment type="subunit">
    <text evidence="3">Heterodimer of HisH and HisF.</text>
</comment>
<evidence type="ECO:0000256" key="6">
    <source>
        <dbReference type="ARBA" id="ARBA00022605"/>
    </source>
</evidence>
<dbReference type="InterPro" id="IPR004651">
    <property type="entry name" value="HisF"/>
</dbReference>
<evidence type="ECO:0000313" key="14">
    <source>
        <dbReference type="Proteomes" id="UP000031163"/>
    </source>
</evidence>
<dbReference type="HOGENOM" id="CLU_048577_4_0_7"/>
<dbReference type="CDD" id="cd04731">
    <property type="entry name" value="HisF"/>
    <property type="match status" value="1"/>
</dbReference>
<dbReference type="GO" id="GO:0000107">
    <property type="term" value="F:imidazoleglycerol-phosphate synthase activity"/>
    <property type="evidence" value="ECO:0007669"/>
    <property type="project" value="InterPro"/>
</dbReference>
<evidence type="ECO:0000256" key="8">
    <source>
        <dbReference type="ARBA" id="ARBA00023239"/>
    </source>
</evidence>
<gene>
    <name evidence="13" type="ORF">CINS_1278</name>
</gene>
<protein>
    <recommendedName>
        <fullName evidence="4">imidazole glycerol-phosphate synthase</fullName>
        <ecNumber evidence="4">4.3.2.10</ecNumber>
    </recommendedName>
    <alternativeName>
        <fullName evidence="10">IGP synthase cyclase subunit</fullName>
    </alternativeName>
</protein>
<evidence type="ECO:0000313" key="13">
    <source>
        <dbReference type="EMBL" id="AJC88234.1"/>
    </source>
</evidence>
<evidence type="ECO:0000256" key="3">
    <source>
        <dbReference type="ARBA" id="ARBA00011152"/>
    </source>
</evidence>
<dbReference type="Gene3D" id="3.20.20.70">
    <property type="entry name" value="Aldolase class I"/>
    <property type="match status" value="1"/>
</dbReference>
<dbReference type="PANTHER" id="PTHR21235:SF2">
    <property type="entry name" value="IMIDAZOLE GLYCEROL PHOSPHATE SYNTHASE HISHF"/>
    <property type="match status" value="1"/>
</dbReference>
<keyword evidence="6 12" id="KW-0028">Amino-acid biosynthesis</keyword>
<evidence type="ECO:0000256" key="12">
    <source>
        <dbReference type="RuleBase" id="RU003657"/>
    </source>
</evidence>
<comment type="similarity">
    <text evidence="2 12">Belongs to the HisA/HisF family.</text>
</comment>
<accession>A0A0A8H5N8</accession>
<evidence type="ECO:0000256" key="10">
    <source>
        <dbReference type="ARBA" id="ARBA00030264"/>
    </source>
</evidence>
<name>A0A0A8H5N8_9BACT</name>
<keyword evidence="5" id="KW-0963">Cytoplasm</keyword>
<keyword evidence="7 12" id="KW-0368">Histidine biosynthesis</keyword>
<dbReference type="RefSeq" id="WP_039650828.1">
    <property type="nucleotide sequence ID" value="NZ_CP007770.1"/>
</dbReference>
<dbReference type="EC" id="4.3.2.10" evidence="4"/>
<dbReference type="GeneID" id="74432060"/>
<dbReference type="PANTHER" id="PTHR21235">
    <property type="entry name" value="IMIDAZOLE GLYCEROL PHOSPHATE SYNTHASE SUBUNIT HISF/H IGP SYNTHASE SUBUNIT HISF/H"/>
    <property type="match status" value="1"/>
</dbReference>
<evidence type="ECO:0000256" key="11">
    <source>
        <dbReference type="ARBA" id="ARBA00047838"/>
    </source>
</evidence>
<sequence length="247" mass="27324">MLKTRIIPCVLLKNGQLVKSINFHSFRTIGHIISTARVYNARNVDELIVLDIDASKNGNIDFESLEDIANECFMPLTIGGGIKKIDDIRRILSIGADKISINTIALQNPYFIKEAANTFGSSCIVCAIDVKKDKNDFKVFNKTILDINPLDLALKYETLGAGEILLTSIDKEGASEGYDLELLEFFKDKLKIPLIINGGLSKPSDGVDAIYKGANALAGSYIFHFSQYTPNDIKNELLRNNIPVRIV</sequence>
<dbReference type="KEGG" id="cis:CINS_1278"/>
<dbReference type="STRING" id="1031564.CINS_1278"/>
<dbReference type="GO" id="GO:0016829">
    <property type="term" value="F:lyase activity"/>
    <property type="evidence" value="ECO:0007669"/>
    <property type="project" value="UniProtKB-KW"/>
</dbReference>
<dbReference type="EMBL" id="CP007770">
    <property type="protein sequence ID" value="AJC88234.1"/>
    <property type="molecule type" value="Genomic_DNA"/>
</dbReference>
<keyword evidence="8" id="KW-0456">Lyase</keyword>
<dbReference type="InterPro" id="IPR013785">
    <property type="entry name" value="Aldolase_TIM"/>
</dbReference>
<evidence type="ECO:0000256" key="7">
    <source>
        <dbReference type="ARBA" id="ARBA00023102"/>
    </source>
</evidence>
<dbReference type="InterPro" id="IPR006062">
    <property type="entry name" value="His_biosynth"/>
</dbReference>
<evidence type="ECO:0000256" key="5">
    <source>
        <dbReference type="ARBA" id="ARBA00022490"/>
    </source>
</evidence>
<reference evidence="13 14" key="1">
    <citation type="journal article" date="2014" name="Genome Biol. Evol.">
        <title>Comparative Genomics of the Campylobacter lari Group.</title>
        <authorList>
            <person name="Miller W.G."/>
            <person name="Yee E."/>
            <person name="Chapman M.H."/>
            <person name="Smith T.P."/>
            <person name="Bono J.L."/>
            <person name="Huynh S."/>
            <person name="Parker C.T."/>
            <person name="Vandamme P."/>
            <person name="Luong K."/>
            <person name="Korlach J."/>
        </authorList>
    </citation>
    <scope>NUCLEOTIDE SEQUENCE [LARGE SCALE GENOMIC DNA]</scope>
    <source>
        <strain evidence="13 14">NCTC 12927</strain>
    </source>
</reference>
<organism evidence="13 14">
    <name type="scientific">Campylobacter insulaenigrae NCTC 12927</name>
    <dbReference type="NCBI Taxonomy" id="1031564"/>
    <lineage>
        <taxon>Bacteria</taxon>
        <taxon>Pseudomonadati</taxon>
        <taxon>Campylobacterota</taxon>
        <taxon>Epsilonproteobacteria</taxon>
        <taxon>Campylobacterales</taxon>
        <taxon>Campylobacteraceae</taxon>
        <taxon>Campylobacter</taxon>
    </lineage>
</organism>
<dbReference type="Proteomes" id="UP000031163">
    <property type="component" value="Chromosome"/>
</dbReference>
<dbReference type="InterPro" id="IPR011060">
    <property type="entry name" value="RibuloseP-bd_barrel"/>
</dbReference>
<comment type="function">
    <text evidence="9">IGPS catalyzes the conversion of PRFAR and glutamine to IGP, AICAR and glutamate. The HisF subunit catalyzes the cyclization activity that produces IGP and AICAR from PRFAR using the ammonia provided by the HisH subunit.</text>
</comment>
<dbReference type="UniPathway" id="UPA00031">
    <property type="reaction ID" value="UER00010"/>
</dbReference>